<dbReference type="GO" id="GO:0000160">
    <property type="term" value="P:phosphorelay signal transduction system"/>
    <property type="evidence" value="ECO:0007669"/>
    <property type="project" value="InterPro"/>
</dbReference>
<evidence type="ECO:0000256" key="1">
    <source>
        <dbReference type="PROSITE-ProRule" id="PRU00169"/>
    </source>
</evidence>
<dbReference type="AlphaFoldDB" id="D2QXH5"/>
<dbReference type="InterPro" id="IPR001789">
    <property type="entry name" value="Sig_transdc_resp-reg_receiver"/>
</dbReference>
<evidence type="ECO:0000313" key="3">
    <source>
        <dbReference type="EMBL" id="ADB16160.1"/>
    </source>
</evidence>
<dbReference type="OrthoDB" id="88903at2"/>
<organism evidence="3 4">
    <name type="scientific">Pirellula staleyi (strain ATCC 27377 / DSM 6068 / ICPB 4128)</name>
    <name type="common">Pirella staleyi</name>
    <dbReference type="NCBI Taxonomy" id="530564"/>
    <lineage>
        <taxon>Bacteria</taxon>
        <taxon>Pseudomonadati</taxon>
        <taxon>Planctomycetota</taxon>
        <taxon>Planctomycetia</taxon>
        <taxon>Pirellulales</taxon>
        <taxon>Pirellulaceae</taxon>
        <taxon>Pirellula</taxon>
    </lineage>
</organism>
<dbReference type="EMBL" id="CP001848">
    <property type="protein sequence ID" value="ADB16160.1"/>
    <property type="molecule type" value="Genomic_DNA"/>
</dbReference>
<sequence>MMSGFAELIESLSAAVWPMIALYVVWRYGKDVSGVIQSARDRKFLLEIGGQKLSMEEANKQQQTLIADLQTNMVAMMKRLDALGIAESQGSTLVSETTPESYRILWVDDNPKNNSYYVEQLQNDGYVVDIALSTKEALSKMMNRNYRLVISDMGREENGEFVGDAGVRLLKQLRENASSTPVVFFCSKRGVQSYGETVFSLGASGITSSTIELRSLFEKLAPRK</sequence>
<dbReference type="Proteomes" id="UP000001887">
    <property type="component" value="Chromosome"/>
</dbReference>
<evidence type="ECO:0000259" key="2">
    <source>
        <dbReference type="PROSITE" id="PS50110"/>
    </source>
</evidence>
<keyword evidence="4" id="KW-1185">Reference proteome</keyword>
<dbReference type="eggNOG" id="COG0745">
    <property type="taxonomic scope" value="Bacteria"/>
</dbReference>
<feature type="modified residue" description="4-aspartylphosphate" evidence="1">
    <location>
        <position position="152"/>
    </location>
</feature>
<dbReference type="STRING" id="530564.Psta_1485"/>
<dbReference type="CDD" id="cd00156">
    <property type="entry name" value="REC"/>
    <property type="match status" value="1"/>
</dbReference>
<dbReference type="Gene3D" id="3.40.50.2300">
    <property type="match status" value="1"/>
</dbReference>
<name>D2QXH5_PIRSD</name>
<dbReference type="KEGG" id="psl:Psta_1485"/>
<dbReference type="PROSITE" id="PS50110">
    <property type="entry name" value="RESPONSE_REGULATORY"/>
    <property type="match status" value="1"/>
</dbReference>
<keyword evidence="1" id="KW-0597">Phosphoprotein</keyword>
<gene>
    <name evidence="3" type="ordered locus">Psta_1485</name>
</gene>
<evidence type="ECO:0000313" key="4">
    <source>
        <dbReference type="Proteomes" id="UP000001887"/>
    </source>
</evidence>
<proteinExistence type="predicted"/>
<dbReference type="InterPro" id="IPR011006">
    <property type="entry name" value="CheY-like_superfamily"/>
</dbReference>
<dbReference type="HOGENOM" id="CLU_097799_0_0_0"/>
<dbReference type="SUPFAM" id="SSF52172">
    <property type="entry name" value="CheY-like"/>
    <property type="match status" value="1"/>
</dbReference>
<accession>D2QXH5</accession>
<reference evidence="3 4" key="1">
    <citation type="journal article" date="2009" name="Stand. Genomic Sci.">
        <title>Complete genome sequence of Pirellula staleyi type strain (ATCC 27377).</title>
        <authorList>
            <person name="Clum A."/>
            <person name="Tindall B.J."/>
            <person name="Sikorski J."/>
            <person name="Ivanova N."/>
            <person name="Mavrommatis K."/>
            <person name="Lucas S."/>
            <person name="Glavina del Rio T."/>
            <person name="Nolan M."/>
            <person name="Chen F."/>
            <person name="Tice H."/>
            <person name="Pitluck S."/>
            <person name="Cheng J.F."/>
            <person name="Chertkov O."/>
            <person name="Brettin T."/>
            <person name="Han C."/>
            <person name="Detter J.C."/>
            <person name="Kuske C."/>
            <person name="Bruce D."/>
            <person name="Goodwin L."/>
            <person name="Ovchinikova G."/>
            <person name="Pati A."/>
            <person name="Mikhailova N."/>
            <person name="Chen A."/>
            <person name="Palaniappan K."/>
            <person name="Land M."/>
            <person name="Hauser L."/>
            <person name="Chang Y.J."/>
            <person name="Jeffries C.D."/>
            <person name="Chain P."/>
            <person name="Rohde M."/>
            <person name="Goker M."/>
            <person name="Bristow J."/>
            <person name="Eisen J.A."/>
            <person name="Markowitz V."/>
            <person name="Hugenholtz P."/>
            <person name="Kyrpides N.C."/>
            <person name="Klenk H.P."/>
            <person name="Lapidus A."/>
        </authorList>
    </citation>
    <scope>NUCLEOTIDE SEQUENCE [LARGE SCALE GENOMIC DNA]</scope>
    <source>
        <strain evidence="4">ATCC 27377 / DSM 6068 / ICPB 4128</strain>
    </source>
</reference>
<feature type="domain" description="Response regulatory" evidence="2">
    <location>
        <begin position="103"/>
        <end position="224"/>
    </location>
</feature>
<dbReference type="Pfam" id="PF00072">
    <property type="entry name" value="Response_reg"/>
    <property type="match status" value="1"/>
</dbReference>
<protein>
    <submittedName>
        <fullName evidence="3">Response regulator receiver protein</fullName>
    </submittedName>
</protein>